<protein>
    <submittedName>
        <fullName evidence="2">Metal transporter</fullName>
    </submittedName>
</protein>
<gene>
    <name evidence="2" type="ORF">GN330_02500</name>
</gene>
<proteinExistence type="predicted"/>
<sequence length="379" mass="38336">MVRFVWLALPLLILAAIVAYVLGARPLDRIGAAAPPVEQVVVEGTRLRPGVIELGIRADGSQPVAIAQVQVDGAYRAFDLMPAGPVGRLDGARVTVPYPWVEGEAHHIVLVTSTGATFEHTVEVAQATPGLDAGSLWRLAVVGLLLGVAPVATGMLAFPAMRGLSAGTFDFLLALTVGLLAYLFLDTLSEGLEAGSAALERLRGQTAVWVAAALTALALFVAGRWRGAAPQGAALAGFIALGIGLHNLGEGLAVGGALSAGAGALATFLVVGFIIHNVTEGIGIAAPLVRAKPPLSLFVLLAGLAGLPAVAGVWAGTQAPGPYWLALCFGVGAGAIFQVMVEVTALTVRKGGFAALGGLNYAGGVAAGLLIMYATALLV</sequence>
<keyword evidence="1" id="KW-0812">Transmembrane</keyword>
<dbReference type="AlphaFoldDB" id="A0A844QE62"/>
<feature type="transmembrane region" description="Helical" evidence="1">
    <location>
        <begin position="252"/>
        <end position="275"/>
    </location>
</feature>
<feature type="transmembrane region" description="Helical" evidence="1">
    <location>
        <begin position="295"/>
        <end position="317"/>
    </location>
</feature>
<dbReference type="RefSeq" id="WP_156711066.1">
    <property type="nucleotide sequence ID" value="NZ_WPHG01000001.1"/>
</dbReference>
<feature type="transmembrane region" description="Helical" evidence="1">
    <location>
        <begin position="205"/>
        <end position="222"/>
    </location>
</feature>
<dbReference type="Proteomes" id="UP000463224">
    <property type="component" value="Unassembled WGS sequence"/>
</dbReference>
<feature type="transmembrane region" description="Helical" evidence="1">
    <location>
        <begin position="323"/>
        <end position="341"/>
    </location>
</feature>
<feature type="transmembrane region" description="Helical" evidence="1">
    <location>
        <begin position="164"/>
        <end position="185"/>
    </location>
</feature>
<organism evidence="2 3">
    <name type="scientific">Nitratireductor arenosus</name>
    <dbReference type="NCBI Taxonomy" id="2682096"/>
    <lineage>
        <taxon>Bacteria</taxon>
        <taxon>Pseudomonadati</taxon>
        <taxon>Pseudomonadota</taxon>
        <taxon>Alphaproteobacteria</taxon>
        <taxon>Hyphomicrobiales</taxon>
        <taxon>Phyllobacteriaceae</taxon>
        <taxon>Nitratireductor</taxon>
    </lineage>
</organism>
<name>A0A844QE62_9HYPH</name>
<feature type="transmembrane region" description="Helical" evidence="1">
    <location>
        <begin position="136"/>
        <end position="157"/>
    </location>
</feature>
<comment type="caution">
    <text evidence="2">The sequence shown here is derived from an EMBL/GenBank/DDBJ whole genome shotgun (WGS) entry which is preliminary data.</text>
</comment>
<reference evidence="2 3" key="1">
    <citation type="submission" date="2019-12" db="EMBL/GenBank/DDBJ databases">
        <title>Nitratireductor arenosus sp. nov., Isolated from sea sand, Jeju island, South Korea.</title>
        <authorList>
            <person name="Kim W."/>
        </authorList>
    </citation>
    <scope>NUCLEOTIDE SEQUENCE [LARGE SCALE GENOMIC DNA]</scope>
    <source>
        <strain evidence="2 3">CAU 1489</strain>
    </source>
</reference>
<keyword evidence="1" id="KW-1133">Transmembrane helix</keyword>
<keyword evidence="3" id="KW-1185">Reference proteome</keyword>
<evidence type="ECO:0000313" key="3">
    <source>
        <dbReference type="Proteomes" id="UP000463224"/>
    </source>
</evidence>
<evidence type="ECO:0000256" key="1">
    <source>
        <dbReference type="SAM" id="Phobius"/>
    </source>
</evidence>
<dbReference type="EMBL" id="WPHG01000001">
    <property type="protein sequence ID" value="MVA96119.1"/>
    <property type="molecule type" value="Genomic_DNA"/>
</dbReference>
<evidence type="ECO:0000313" key="2">
    <source>
        <dbReference type="EMBL" id="MVA96119.1"/>
    </source>
</evidence>
<feature type="transmembrane region" description="Helical" evidence="1">
    <location>
        <begin position="353"/>
        <end position="376"/>
    </location>
</feature>
<accession>A0A844QE62</accession>
<keyword evidence="1" id="KW-0472">Membrane</keyword>